<reference evidence="2" key="1">
    <citation type="submission" date="2013-08" db="EMBL/GenBank/DDBJ databases">
        <authorList>
            <person name="Mendez C."/>
            <person name="Richter M."/>
            <person name="Ferrer M."/>
            <person name="Sanchez J."/>
        </authorList>
    </citation>
    <scope>NUCLEOTIDE SEQUENCE</scope>
</reference>
<dbReference type="Pfam" id="PF20376">
    <property type="entry name" value="DUF6671"/>
    <property type="match status" value="1"/>
</dbReference>
<accession>T0ZP48</accession>
<gene>
    <name evidence="2" type="ORF">B1A_13567</name>
</gene>
<evidence type="ECO:0000313" key="2">
    <source>
        <dbReference type="EMBL" id="EQD50081.1"/>
    </source>
</evidence>
<sequence length="195" mass="21567">MDPVAGMFPWNVEFLLFIDDLREIEVVGVAKGQANSAYHLAQDWAAAERFAREAGFPEHQLALRPEGENDPRIRKGIAAWPELEAAYASAAAQSASGRVFLEVDLRAHANPTRMENIRLAAEDLAKKLRSHCPVCGVPGFWLIERVAGLPCSDCGTPTRETCAEIHGCRKCGHRVTHERIGRQYADPGRCDYCNP</sequence>
<feature type="domain" description="DUF6671" evidence="1">
    <location>
        <begin position="8"/>
        <end position="195"/>
    </location>
</feature>
<protein>
    <recommendedName>
        <fullName evidence="1">DUF6671 domain-containing protein</fullName>
    </recommendedName>
</protein>
<reference evidence="2" key="2">
    <citation type="journal article" date="2014" name="ISME J.">
        <title>Microbial stratification in low pH oxic and suboxic macroscopic growths along an acid mine drainage.</title>
        <authorList>
            <person name="Mendez-Garcia C."/>
            <person name="Mesa V."/>
            <person name="Sprenger R.R."/>
            <person name="Richter M."/>
            <person name="Diez M.S."/>
            <person name="Solano J."/>
            <person name="Bargiela R."/>
            <person name="Golyshina O.V."/>
            <person name="Manteca A."/>
            <person name="Ramos J.L."/>
            <person name="Gallego J.R."/>
            <person name="Llorente I."/>
            <person name="Martins Dos Santos V.A."/>
            <person name="Jensen O.N."/>
            <person name="Pelaez A.I."/>
            <person name="Sanchez J."/>
            <person name="Ferrer M."/>
        </authorList>
    </citation>
    <scope>NUCLEOTIDE SEQUENCE</scope>
</reference>
<evidence type="ECO:0000259" key="1">
    <source>
        <dbReference type="Pfam" id="PF20376"/>
    </source>
</evidence>
<dbReference type="EMBL" id="AUZX01009932">
    <property type="protein sequence ID" value="EQD50081.1"/>
    <property type="molecule type" value="Genomic_DNA"/>
</dbReference>
<dbReference type="AlphaFoldDB" id="T0ZP48"/>
<name>T0ZP48_9ZZZZ</name>
<dbReference type="InterPro" id="IPR046612">
    <property type="entry name" value="DUF6671"/>
</dbReference>
<proteinExistence type="predicted"/>
<organism evidence="2">
    <name type="scientific">mine drainage metagenome</name>
    <dbReference type="NCBI Taxonomy" id="410659"/>
    <lineage>
        <taxon>unclassified sequences</taxon>
        <taxon>metagenomes</taxon>
        <taxon>ecological metagenomes</taxon>
    </lineage>
</organism>
<comment type="caution">
    <text evidence="2">The sequence shown here is derived from an EMBL/GenBank/DDBJ whole genome shotgun (WGS) entry which is preliminary data.</text>
</comment>